<dbReference type="AlphaFoldDB" id="A0A081P678"/>
<organism evidence="8 9">
    <name type="scientific">Paenibacillus tyrfis</name>
    <dbReference type="NCBI Taxonomy" id="1501230"/>
    <lineage>
        <taxon>Bacteria</taxon>
        <taxon>Bacillati</taxon>
        <taxon>Bacillota</taxon>
        <taxon>Bacilli</taxon>
        <taxon>Bacillales</taxon>
        <taxon>Paenibacillaceae</taxon>
        <taxon>Paenibacillus</taxon>
    </lineage>
</organism>
<evidence type="ECO:0000256" key="2">
    <source>
        <dbReference type="ARBA" id="ARBA00023125"/>
    </source>
</evidence>
<keyword evidence="3" id="KW-0804">Transcription</keyword>
<dbReference type="FunFam" id="1.10.10.10:FF:000056">
    <property type="entry name" value="IclR family transcriptional regulator"/>
    <property type="match status" value="1"/>
</dbReference>
<dbReference type="Proteomes" id="UP000028123">
    <property type="component" value="Unassembled WGS sequence"/>
</dbReference>
<dbReference type="InterPro" id="IPR005471">
    <property type="entry name" value="Tscrpt_reg_IclR_N"/>
</dbReference>
<gene>
    <name evidence="8" type="ORF">ET33_34595</name>
</gene>
<sequence>MDNHLSSVKNGCKLLKLFLDSPKELGVSDLSRKLELSKGAVHKLLMTLESEGFIKQNPATKQYSLGYTLLELGNKVLKNHNLVDFARPFLTQLSDKTKELVTLCVIDGQDAIYVDKIDSQYPIRFNAEEHRRFPMYATSAARAILAYRDDAFIADVLGDQLKTYTAYTITDAETMKRRLKDIRMNGYELSSNLRNVGATGIAAPIFDADGKAIASVSVIGPTDRMLPFHERWIQEVVEIARAISHELGYRGTGGTGA</sequence>
<evidence type="ECO:0000256" key="1">
    <source>
        <dbReference type="ARBA" id="ARBA00023015"/>
    </source>
</evidence>
<evidence type="ECO:0000256" key="4">
    <source>
        <dbReference type="ARBA" id="ARBA00058938"/>
    </source>
</evidence>
<name>A0A081P678_9BACL</name>
<dbReference type="Gene3D" id="1.10.10.10">
    <property type="entry name" value="Winged helix-like DNA-binding domain superfamily/Winged helix DNA-binding domain"/>
    <property type="match status" value="1"/>
</dbReference>
<dbReference type="GO" id="GO:0003677">
    <property type="term" value="F:DNA binding"/>
    <property type="evidence" value="ECO:0007669"/>
    <property type="project" value="UniProtKB-KW"/>
</dbReference>
<dbReference type="Pfam" id="PF01614">
    <property type="entry name" value="IclR_C"/>
    <property type="match status" value="1"/>
</dbReference>
<proteinExistence type="predicted"/>
<dbReference type="PROSITE" id="PS51077">
    <property type="entry name" value="HTH_ICLR"/>
    <property type="match status" value="1"/>
</dbReference>
<dbReference type="GO" id="GO:0003700">
    <property type="term" value="F:DNA-binding transcription factor activity"/>
    <property type="evidence" value="ECO:0007669"/>
    <property type="project" value="TreeGrafter"/>
</dbReference>
<dbReference type="OrthoDB" id="9791752at2"/>
<dbReference type="PANTHER" id="PTHR30136">
    <property type="entry name" value="HELIX-TURN-HELIX TRANSCRIPTIONAL REGULATOR, ICLR FAMILY"/>
    <property type="match status" value="1"/>
</dbReference>
<dbReference type="SUPFAM" id="SSF55781">
    <property type="entry name" value="GAF domain-like"/>
    <property type="match status" value="1"/>
</dbReference>
<keyword evidence="2" id="KW-0238">DNA-binding</keyword>
<dbReference type="InterPro" id="IPR036388">
    <property type="entry name" value="WH-like_DNA-bd_sf"/>
</dbReference>
<dbReference type="InterPro" id="IPR029016">
    <property type="entry name" value="GAF-like_dom_sf"/>
</dbReference>
<dbReference type="EMBL" id="JNVM01000007">
    <property type="protein sequence ID" value="KEQ26201.1"/>
    <property type="molecule type" value="Genomic_DNA"/>
</dbReference>
<keyword evidence="9" id="KW-1185">Reference proteome</keyword>
<accession>A0A081P678</accession>
<dbReference type="PANTHER" id="PTHR30136:SF24">
    <property type="entry name" value="HTH-TYPE TRANSCRIPTIONAL REPRESSOR ALLR"/>
    <property type="match status" value="1"/>
</dbReference>
<evidence type="ECO:0000313" key="9">
    <source>
        <dbReference type="Proteomes" id="UP000028123"/>
    </source>
</evidence>
<feature type="domain" description="IclR-ED" evidence="7">
    <location>
        <begin position="68"/>
        <end position="249"/>
    </location>
</feature>
<evidence type="ECO:0000259" key="7">
    <source>
        <dbReference type="PROSITE" id="PS51078"/>
    </source>
</evidence>
<evidence type="ECO:0000256" key="5">
    <source>
        <dbReference type="ARBA" id="ARBA00070406"/>
    </source>
</evidence>
<dbReference type="SMART" id="SM00346">
    <property type="entry name" value="HTH_ICLR"/>
    <property type="match status" value="1"/>
</dbReference>
<evidence type="ECO:0000259" key="6">
    <source>
        <dbReference type="PROSITE" id="PS51077"/>
    </source>
</evidence>
<reference evidence="8 9" key="1">
    <citation type="submission" date="2014-06" db="EMBL/GenBank/DDBJ databases">
        <title>Draft genome sequence of Paenibacillus sp. MSt1.</title>
        <authorList>
            <person name="Aw Y.K."/>
            <person name="Ong K.S."/>
            <person name="Gan H.M."/>
            <person name="Lee S.M."/>
        </authorList>
    </citation>
    <scope>NUCLEOTIDE SEQUENCE [LARGE SCALE GENOMIC DNA]</scope>
    <source>
        <strain evidence="8 9">MSt1</strain>
    </source>
</reference>
<evidence type="ECO:0000256" key="3">
    <source>
        <dbReference type="ARBA" id="ARBA00023163"/>
    </source>
</evidence>
<dbReference type="InterPro" id="IPR036390">
    <property type="entry name" value="WH_DNA-bd_sf"/>
</dbReference>
<dbReference type="InterPro" id="IPR014757">
    <property type="entry name" value="Tscrpt_reg_IclR_C"/>
</dbReference>
<dbReference type="GO" id="GO:0045892">
    <property type="term" value="P:negative regulation of DNA-templated transcription"/>
    <property type="evidence" value="ECO:0007669"/>
    <property type="project" value="UniProtKB-ARBA"/>
</dbReference>
<feature type="domain" description="HTH iclR-type" evidence="6">
    <location>
        <begin position="5"/>
        <end position="67"/>
    </location>
</feature>
<comment type="function">
    <text evidence="4">May be an activator protein for the gylABX operon.</text>
</comment>
<dbReference type="Gene3D" id="3.30.450.40">
    <property type="match status" value="1"/>
</dbReference>
<protein>
    <recommendedName>
        <fullName evidence="5">Glycerol operon regulatory protein</fullName>
    </recommendedName>
</protein>
<dbReference type="InterPro" id="IPR050707">
    <property type="entry name" value="HTH_MetabolicPath_Reg"/>
</dbReference>
<dbReference type="SUPFAM" id="SSF46785">
    <property type="entry name" value="Winged helix' DNA-binding domain"/>
    <property type="match status" value="1"/>
</dbReference>
<dbReference type="PROSITE" id="PS51078">
    <property type="entry name" value="ICLR_ED"/>
    <property type="match status" value="1"/>
</dbReference>
<dbReference type="RefSeq" id="WP_036680009.1">
    <property type="nucleotide sequence ID" value="NZ_JNVM01000007.1"/>
</dbReference>
<dbReference type="eggNOG" id="COG1414">
    <property type="taxonomic scope" value="Bacteria"/>
</dbReference>
<keyword evidence="1" id="KW-0805">Transcription regulation</keyword>
<evidence type="ECO:0000313" key="8">
    <source>
        <dbReference type="EMBL" id="KEQ26201.1"/>
    </source>
</evidence>
<comment type="caution">
    <text evidence="8">The sequence shown here is derived from an EMBL/GenBank/DDBJ whole genome shotgun (WGS) entry which is preliminary data.</text>
</comment>
<dbReference type="Pfam" id="PF09339">
    <property type="entry name" value="HTH_IclR"/>
    <property type="match status" value="1"/>
</dbReference>